<accession>A0AAX4R6M5</accession>
<protein>
    <submittedName>
        <fullName evidence="1">Uncharacterized protein</fullName>
    </submittedName>
</protein>
<proteinExistence type="predicted"/>
<organism evidence="1 2">
    <name type="scientific">Escherichia phage FL33</name>
    <dbReference type="NCBI Taxonomy" id="3128059"/>
    <lineage>
        <taxon>Viruses</taxon>
        <taxon>Duplodnaviria</taxon>
        <taxon>Heunggongvirae</taxon>
        <taxon>Uroviricota</taxon>
        <taxon>Caudoviricetes</taxon>
        <taxon>Pantevenvirales</taxon>
        <taxon>Straboviridae</taxon>
        <taxon>Tevenvirinae</taxon>
        <taxon>Tequatrovirus</taxon>
    </lineage>
</organism>
<dbReference type="Proteomes" id="UP001480487">
    <property type="component" value="Segment"/>
</dbReference>
<evidence type="ECO:0000313" key="2">
    <source>
        <dbReference type="Proteomes" id="UP001480487"/>
    </source>
</evidence>
<name>A0AAX4R6M5_9CAUD</name>
<reference evidence="1" key="1">
    <citation type="submission" date="2024-02" db="EMBL/GenBank/DDBJ databases">
        <title>Gp38 adhesins of Straboviridae phages target specific extracellular receptor loops.</title>
        <authorList>
            <person name="Lutz V.T."/>
            <person name="De Sousa V.K."/>
            <person name="Taylor N.M.I."/>
            <person name="Nugen S.R."/>
            <person name="Gambino M."/>
            <person name="Brondsted L."/>
        </authorList>
    </citation>
    <scope>NUCLEOTIDE SEQUENCE</scope>
</reference>
<sequence length="29" mass="3453">MYMNIISYYFGLVNNFINSIIFQQGKYNG</sequence>
<evidence type="ECO:0000313" key="1">
    <source>
        <dbReference type="EMBL" id="XAO17172.1"/>
    </source>
</evidence>
<dbReference type="EMBL" id="PP400788">
    <property type="protein sequence ID" value="XAO17172.1"/>
    <property type="molecule type" value="Genomic_DNA"/>
</dbReference>